<keyword evidence="2" id="KW-0472">Membrane</keyword>
<gene>
    <name evidence="3" type="ORF">NX773_09395</name>
</gene>
<evidence type="ECO:0000313" key="4">
    <source>
        <dbReference type="Proteomes" id="UP001205861"/>
    </source>
</evidence>
<feature type="transmembrane region" description="Helical" evidence="2">
    <location>
        <begin position="181"/>
        <end position="202"/>
    </location>
</feature>
<feature type="transmembrane region" description="Helical" evidence="2">
    <location>
        <begin position="20"/>
        <end position="37"/>
    </location>
</feature>
<keyword evidence="2" id="KW-0812">Transmembrane</keyword>
<feature type="region of interest" description="Disordered" evidence="1">
    <location>
        <begin position="46"/>
        <end position="65"/>
    </location>
</feature>
<evidence type="ECO:0000256" key="2">
    <source>
        <dbReference type="SAM" id="Phobius"/>
    </source>
</evidence>
<evidence type="ECO:0000256" key="1">
    <source>
        <dbReference type="SAM" id="MobiDB-lite"/>
    </source>
</evidence>
<organism evidence="3 4">
    <name type="scientific">Massilia solisilvae</name>
    <dbReference type="NCBI Taxonomy" id="1811225"/>
    <lineage>
        <taxon>Bacteria</taxon>
        <taxon>Pseudomonadati</taxon>
        <taxon>Pseudomonadota</taxon>
        <taxon>Betaproteobacteria</taxon>
        <taxon>Burkholderiales</taxon>
        <taxon>Oxalobacteraceae</taxon>
        <taxon>Telluria group</taxon>
        <taxon>Massilia</taxon>
    </lineage>
</organism>
<keyword evidence="4" id="KW-1185">Reference proteome</keyword>
<feature type="transmembrane region" description="Helical" evidence="2">
    <location>
        <begin position="251"/>
        <end position="270"/>
    </location>
</feature>
<sequence>MRPEPELVTLRPPRAGSAPMAQVLGGVCLAAALAALLRPPRRPVVPAHAGTHAEHAGTRSLSHPDHRHVVPAQAGTLAEHPVPQRETAISAARSLHHAAALLALSVLLDSAIEHYRGQFENPGMFAPLAASLAASWAGARAGRTRSNGTIYATALATGLAGTAFHAYNLVRRPGGLCWQNLFYAAPLGAPAALVLAGAYGLAATRVASKAPAALFGLPPGRALSGLTAIGIAGTVAEAGMLHFRGAYHRPAMWLPVTLPPLSAAFLLRAAAGARDRLARACLGLTALLGVAGVAFHASGIARQMGGWRNWRQNLLSGPPLPAPPSFLALALAGRAALKLHESGRTR</sequence>
<feature type="compositionally biased region" description="Basic and acidic residues" evidence="1">
    <location>
        <begin position="51"/>
        <end position="65"/>
    </location>
</feature>
<accession>A0ABT2BIS8</accession>
<dbReference type="EMBL" id="JANUGV010000002">
    <property type="protein sequence ID" value="MCS0608377.1"/>
    <property type="molecule type" value="Genomic_DNA"/>
</dbReference>
<proteinExistence type="predicted"/>
<protein>
    <submittedName>
        <fullName evidence="3">Uncharacterized protein</fullName>
    </submittedName>
</protein>
<comment type="caution">
    <text evidence="3">The sequence shown here is derived from an EMBL/GenBank/DDBJ whole genome shotgun (WGS) entry which is preliminary data.</text>
</comment>
<evidence type="ECO:0000313" key="3">
    <source>
        <dbReference type="EMBL" id="MCS0608377.1"/>
    </source>
</evidence>
<name>A0ABT2BIS8_9BURK</name>
<dbReference type="Proteomes" id="UP001205861">
    <property type="component" value="Unassembled WGS sequence"/>
</dbReference>
<keyword evidence="2" id="KW-1133">Transmembrane helix</keyword>
<feature type="transmembrane region" description="Helical" evidence="2">
    <location>
        <begin position="223"/>
        <end position="245"/>
    </location>
</feature>
<feature type="transmembrane region" description="Helical" evidence="2">
    <location>
        <begin position="277"/>
        <end position="300"/>
    </location>
</feature>
<feature type="transmembrane region" description="Helical" evidence="2">
    <location>
        <begin position="149"/>
        <end position="169"/>
    </location>
</feature>
<reference evidence="3 4" key="1">
    <citation type="submission" date="2022-08" db="EMBL/GenBank/DDBJ databases">
        <title>Reclassification of Massilia species as members of the genera Telluria, Duganella, Pseudoduganella, Mokoshia gen. nov. and Zemynaea gen. nov. using orthogonal and non-orthogonal genome-based approaches.</title>
        <authorList>
            <person name="Bowman J.P."/>
        </authorList>
    </citation>
    <scope>NUCLEOTIDE SEQUENCE [LARGE SCALE GENOMIC DNA]</scope>
    <source>
        <strain evidence="3 4">JCM 31607</strain>
    </source>
</reference>